<comment type="caution">
    <text evidence="2">The sequence shown here is derived from an EMBL/GenBank/DDBJ whole genome shotgun (WGS) entry which is preliminary data.</text>
</comment>
<keyword evidence="1" id="KW-1133">Transmembrane helix</keyword>
<sequence length="175" mass="21005">MKNNSRNIFILFSLIIVTSFIMIYSANINFHKHYKIDYETFSVEIKSETYYYNSKNNIYKRYNLNDTIVIENALNSSEYNSMIELVNQSKVFNFDSIYIIPNPRKIITLPFTETELKLQDKNRNKYFKINSDFQENKLSNKKDFVFTNELIQDLNKIFDANKNIKFLPKSDLEFY</sequence>
<evidence type="ECO:0000313" key="3">
    <source>
        <dbReference type="Proteomes" id="UP000608754"/>
    </source>
</evidence>
<accession>A0A8J7FRS8</accession>
<gene>
    <name evidence="2" type="ORF">IM532_13290</name>
</gene>
<protein>
    <submittedName>
        <fullName evidence="2">Uncharacterized protein</fullName>
    </submittedName>
</protein>
<dbReference type="Proteomes" id="UP000608754">
    <property type="component" value="Unassembled WGS sequence"/>
</dbReference>
<name>A0A8J7FRS8_9FLAO</name>
<evidence type="ECO:0000256" key="1">
    <source>
        <dbReference type="SAM" id="Phobius"/>
    </source>
</evidence>
<proteinExistence type="predicted"/>
<keyword evidence="1" id="KW-0812">Transmembrane</keyword>
<organism evidence="2 3">
    <name type="scientific">Faecalibacter rhinopitheci</name>
    <dbReference type="NCBI Taxonomy" id="2779678"/>
    <lineage>
        <taxon>Bacteria</taxon>
        <taxon>Pseudomonadati</taxon>
        <taxon>Bacteroidota</taxon>
        <taxon>Flavobacteriia</taxon>
        <taxon>Flavobacteriales</taxon>
        <taxon>Weeksellaceae</taxon>
        <taxon>Faecalibacter</taxon>
    </lineage>
</organism>
<evidence type="ECO:0000313" key="2">
    <source>
        <dbReference type="EMBL" id="MBF0598404.1"/>
    </source>
</evidence>
<feature type="transmembrane region" description="Helical" evidence="1">
    <location>
        <begin position="7"/>
        <end position="26"/>
    </location>
</feature>
<keyword evidence="3" id="KW-1185">Reference proteome</keyword>
<dbReference type="RefSeq" id="WP_194183988.1">
    <property type="nucleotide sequence ID" value="NZ_JADGIK010000019.1"/>
</dbReference>
<reference evidence="2" key="1">
    <citation type="submission" date="2020-10" db="EMBL/GenBank/DDBJ databases">
        <authorList>
            <person name="Lu T."/>
            <person name="Wang Q."/>
            <person name="Han X."/>
        </authorList>
    </citation>
    <scope>NUCLEOTIDE SEQUENCE</scope>
    <source>
        <strain evidence="2">WQ 117</strain>
    </source>
</reference>
<dbReference type="AlphaFoldDB" id="A0A8J7FRS8"/>
<dbReference type="EMBL" id="JADGIK010000019">
    <property type="protein sequence ID" value="MBF0598404.1"/>
    <property type="molecule type" value="Genomic_DNA"/>
</dbReference>
<keyword evidence="1" id="KW-0472">Membrane</keyword>